<gene>
    <name evidence="1" type="ORF">DPMN_078470</name>
</gene>
<comment type="caution">
    <text evidence="1">The sequence shown here is derived from an EMBL/GenBank/DDBJ whole genome shotgun (WGS) entry which is preliminary data.</text>
</comment>
<organism evidence="1 2">
    <name type="scientific">Dreissena polymorpha</name>
    <name type="common">Zebra mussel</name>
    <name type="synonym">Mytilus polymorpha</name>
    <dbReference type="NCBI Taxonomy" id="45954"/>
    <lineage>
        <taxon>Eukaryota</taxon>
        <taxon>Metazoa</taxon>
        <taxon>Spiralia</taxon>
        <taxon>Lophotrochozoa</taxon>
        <taxon>Mollusca</taxon>
        <taxon>Bivalvia</taxon>
        <taxon>Autobranchia</taxon>
        <taxon>Heteroconchia</taxon>
        <taxon>Euheterodonta</taxon>
        <taxon>Imparidentia</taxon>
        <taxon>Neoheterodontei</taxon>
        <taxon>Myida</taxon>
        <taxon>Dreissenoidea</taxon>
        <taxon>Dreissenidae</taxon>
        <taxon>Dreissena</taxon>
    </lineage>
</organism>
<dbReference type="EMBL" id="JAIWYP010000015">
    <property type="protein sequence ID" value="KAH3703434.1"/>
    <property type="molecule type" value="Genomic_DNA"/>
</dbReference>
<evidence type="ECO:0000313" key="2">
    <source>
        <dbReference type="Proteomes" id="UP000828390"/>
    </source>
</evidence>
<accession>A0A9D3YR90</accession>
<evidence type="ECO:0000313" key="1">
    <source>
        <dbReference type="EMBL" id="KAH3703434.1"/>
    </source>
</evidence>
<proteinExistence type="predicted"/>
<dbReference type="AlphaFoldDB" id="A0A9D3YR90"/>
<reference evidence="1" key="2">
    <citation type="submission" date="2020-11" db="EMBL/GenBank/DDBJ databases">
        <authorList>
            <person name="McCartney M.A."/>
            <person name="Auch B."/>
            <person name="Kono T."/>
            <person name="Mallez S."/>
            <person name="Becker A."/>
            <person name="Gohl D.M."/>
            <person name="Silverstein K.A.T."/>
            <person name="Koren S."/>
            <person name="Bechman K.B."/>
            <person name="Herman A."/>
            <person name="Abrahante J.E."/>
            <person name="Garbe J."/>
        </authorList>
    </citation>
    <scope>NUCLEOTIDE SEQUENCE</scope>
    <source>
        <strain evidence="1">Duluth1</strain>
        <tissue evidence="1">Whole animal</tissue>
    </source>
</reference>
<dbReference type="Proteomes" id="UP000828390">
    <property type="component" value="Unassembled WGS sequence"/>
</dbReference>
<protein>
    <submittedName>
        <fullName evidence="1">Uncharacterized protein</fullName>
    </submittedName>
</protein>
<reference evidence="1" key="1">
    <citation type="journal article" date="2019" name="bioRxiv">
        <title>The Genome of the Zebra Mussel, Dreissena polymorpha: A Resource for Invasive Species Research.</title>
        <authorList>
            <person name="McCartney M.A."/>
            <person name="Auch B."/>
            <person name="Kono T."/>
            <person name="Mallez S."/>
            <person name="Zhang Y."/>
            <person name="Obille A."/>
            <person name="Becker A."/>
            <person name="Abrahante J.E."/>
            <person name="Garbe J."/>
            <person name="Badalamenti J.P."/>
            <person name="Herman A."/>
            <person name="Mangelson H."/>
            <person name="Liachko I."/>
            <person name="Sullivan S."/>
            <person name="Sone E.D."/>
            <person name="Koren S."/>
            <person name="Silverstein K.A.T."/>
            <person name="Beckman K.B."/>
            <person name="Gohl D.M."/>
        </authorList>
    </citation>
    <scope>NUCLEOTIDE SEQUENCE</scope>
    <source>
        <strain evidence="1">Duluth1</strain>
        <tissue evidence="1">Whole animal</tissue>
    </source>
</reference>
<name>A0A9D3YR90_DREPO</name>
<sequence>MYTYPDPSLGDGDGLLFHGLMDSHLVLGVHLVKLINAADAIVSQHEGASLDHKLMGLLILHNGSSQTCTIRPAQVSPI</sequence>
<keyword evidence="2" id="KW-1185">Reference proteome</keyword>